<dbReference type="Proteomes" id="UP001500575">
    <property type="component" value="Unassembled WGS sequence"/>
</dbReference>
<evidence type="ECO:0000313" key="4">
    <source>
        <dbReference type="EMBL" id="GAA2134252.1"/>
    </source>
</evidence>
<dbReference type="EMBL" id="BAAAQQ010000014">
    <property type="protein sequence ID" value="GAA2134252.1"/>
    <property type="molecule type" value="Genomic_DNA"/>
</dbReference>
<name>A0ABP5KLN8_9ACTN</name>
<feature type="domain" description="N-acetyltransferase" evidence="3">
    <location>
        <begin position="161"/>
        <end position="309"/>
    </location>
</feature>
<dbReference type="CDD" id="cd04301">
    <property type="entry name" value="NAT_SF"/>
    <property type="match status" value="2"/>
</dbReference>
<sequence length="309" mass="33962">MTTTVPALPAGLVERPLTMADARAVYEVMAADQLDQIGMIEIEEADIVGDWGRPSFDVEAQTLGVFDSDRMVGYAEVTYADRGDAAVHPAYRGRGIGTRLAHWMQETARARGARLVGMPVPEGSAGDRLLEALGYHVRHTSWVLKLPAGAEIVRRDLPEGYAVREARPEEWPAAHDVVEDAFLEWSVRERESYDDFVASIQGRPGFEPWNLRVVLDPEGVVVGVSYVVIAETDDGRDAEAYISRLAVRRDQRNRGLAQALMVDSFAVAREHGALVSGLSTDSRTGALDLYKKVGMEVTSVWLSRAIDLV</sequence>
<dbReference type="RefSeq" id="WP_344305682.1">
    <property type="nucleotide sequence ID" value="NZ_BAAAQQ010000014.1"/>
</dbReference>
<protein>
    <recommendedName>
        <fullName evidence="3">N-acetyltransferase domain-containing protein</fullName>
    </recommendedName>
</protein>
<dbReference type="PROSITE" id="PS51186">
    <property type="entry name" value="GNAT"/>
    <property type="match status" value="2"/>
</dbReference>
<dbReference type="PANTHER" id="PTHR43877">
    <property type="entry name" value="AMINOALKYLPHOSPHONATE N-ACETYLTRANSFERASE-RELATED-RELATED"/>
    <property type="match status" value="1"/>
</dbReference>
<keyword evidence="1" id="KW-0808">Transferase</keyword>
<evidence type="ECO:0000313" key="5">
    <source>
        <dbReference type="Proteomes" id="UP001500575"/>
    </source>
</evidence>
<evidence type="ECO:0000256" key="2">
    <source>
        <dbReference type="ARBA" id="ARBA00023315"/>
    </source>
</evidence>
<gene>
    <name evidence="4" type="ORF">GCM10009843_40550</name>
</gene>
<reference evidence="5" key="1">
    <citation type="journal article" date="2019" name="Int. J. Syst. Evol. Microbiol.">
        <title>The Global Catalogue of Microorganisms (GCM) 10K type strain sequencing project: providing services to taxonomists for standard genome sequencing and annotation.</title>
        <authorList>
            <consortium name="The Broad Institute Genomics Platform"/>
            <consortium name="The Broad Institute Genome Sequencing Center for Infectious Disease"/>
            <person name="Wu L."/>
            <person name="Ma J."/>
        </authorList>
    </citation>
    <scope>NUCLEOTIDE SEQUENCE [LARGE SCALE GENOMIC DNA]</scope>
    <source>
        <strain evidence="5">JCM 16021</strain>
    </source>
</reference>
<keyword evidence="2" id="KW-0012">Acyltransferase</keyword>
<organism evidence="4 5">
    <name type="scientific">Nocardioides bigeumensis</name>
    <dbReference type="NCBI Taxonomy" id="433657"/>
    <lineage>
        <taxon>Bacteria</taxon>
        <taxon>Bacillati</taxon>
        <taxon>Actinomycetota</taxon>
        <taxon>Actinomycetes</taxon>
        <taxon>Propionibacteriales</taxon>
        <taxon>Nocardioidaceae</taxon>
        <taxon>Nocardioides</taxon>
    </lineage>
</organism>
<dbReference type="InterPro" id="IPR000182">
    <property type="entry name" value="GNAT_dom"/>
</dbReference>
<dbReference type="Gene3D" id="3.40.630.30">
    <property type="match status" value="1"/>
</dbReference>
<keyword evidence="5" id="KW-1185">Reference proteome</keyword>
<accession>A0ABP5KLN8</accession>
<proteinExistence type="predicted"/>
<dbReference type="InterPro" id="IPR016181">
    <property type="entry name" value="Acyl_CoA_acyltransferase"/>
</dbReference>
<dbReference type="InterPro" id="IPR050832">
    <property type="entry name" value="Bact_Acetyltransf"/>
</dbReference>
<evidence type="ECO:0000259" key="3">
    <source>
        <dbReference type="PROSITE" id="PS51186"/>
    </source>
</evidence>
<dbReference type="Pfam" id="PF00583">
    <property type="entry name" value="Acetyltransf_1"/>
    <property type="match status" value="2"/>
</dbReference>
<dbReference type="SUPFAM" id="SSF55729">
    <property type="entry name" value="Acyl-CoA N-acyltransferases (Nat)"/>
    <property type="match status" value="2"/>
</dbReference>
<feature type="domain" description="N-acetyltransferase" evidence="3">
    <location>
        <begin position="12"/>
        <end position="158"/>
    </location>
</feature>
<comment type="caution">
    <text evidence="4">The sequence shown here is derived from an EMBL/GenBank/DDBJ whole genome shotgun (WGS) entry which is preliminary data.</text>
</comment>
<evidence type="ECO:0000256" key="1">
    <source>
        <dbReference type="ARBA" id="ARBA00022679"/>
    </source>
</evidence>